<name>A0A6G1HSU7_9PEZI</name>
<accession>A0A6G1HSU7</accession>
<protein>
    <submittedName>
        <fullName evidence="1">Uncharacterized protein</fullName>
    </submittedName>
</protein>
<gene>
    <name evidence="1" type="ORF">EJ06DRAFT_531980</name>
</gene>
<keyword evidence="2" id="KW-1185">Reference proteome</keyword>
<dbReference type="Proteomes" id="UP000799640">
    <property type="component" value="Unassembled WGS sequence"/>
</dbReference>
<dbReference type="EMBL" id="ML996699">
    <property type="protein sequence ID" value="KAF2398917.1"/>
    <property type="molecule type" value="Genomic_DNA"/>
</dbReference>
<organism evidence="1 2">
    <name type="scientific">Trichodelitschia bisporula</name>
    <dbReference type="NCBI Taxonomy" id="703511"/>
    <lineage>
        <taxon>Eukaryota</taxon>
        <taxon>Fungi</taxon>
        <taxon>Dikarya</taxon>
        <taxon>Ascomycota</taxon>
        <taxon>Pezizomycotina</taxon>
        <taxon>Dothideomycetes</taxon>
        <taxon>Dothideomycetes incertae sedis</taxon>
        <taxon>Phaeotrichales</taxon>
        <taxon>Phaeotrichaceae</taxon>
        <taxon>Trichodelitschia</taxon>
    </lineage>
</organism>
<sequence length="146" mass="16143">MPLSSPPHLHLSPSLHFLLPLIYRNSLYRSQPPPTPQYTMMHANARFLHPSPCTPRSSVYQCRRPSASPAQPIMPLHQSIRPLVPSVLFACYSLWSPLVSLASLCFLISLRSLLFDPSATSSHSAPFAPSALSYHLPLSSPKCTAR</sequence>
<evidence type="ECO:0000313" key="1">
    <source>
        <dbReference type="EMBL" id="KAF2398917.1"/>
    </source>
</evidence>
<reference evidence="1" key="1">
    <citation type="journal article" date="2020" name="Stud. Mycol.">
        <title>101 Dothideomycetes genomes: a test case for predicting lifestyles and emergence of pathogens.</title>
        <authorList>
            <person name="Haridas S."/>
            <person name="Albert R."/>
            <person name="Binder M."/>
            <person name="Bloem J."/>
            <person name="Labutti K."/>
            <person name="Salamov A."/>
            <person name="Andreopoulos B."/>
            <person name="Baker S."/>
            <person name="Barry K."/>
            <person name="Bills G."/>
            <person name="Bluhm B."/>
            <person name="Cannon C."/>
            <person name="Castanera R."/>
            <person name="Culley D."/>
            <person name="Daum C."/>
            <person name="Ezra D."/>
            <person name="Gonzalez J."/>
            <person name="Henrissat B."/>
            <person name="Kuo A."/>
            <person name="Liang C."/>
            <person name="Lipzen A."/>
            <person name="Lutzoni F."/>
            <person name="Magnuson J."/>
            <person name="Mondo S."/>
            <person name="Nolan M."/>
            <person name="Ohm R."/>
            <person name="Pangilinan J."/>
            <person name="Park H.-J."/>
            <person name="Ramirez L."/>
            <person name="Alfaro M."/>
            <person name="Sun H."/>
            <person name="Tritt A."/>
            <person name="Yoshinaga Y."/>
            <person name="Zwiers L.-H."/>
            <person name="Turgeon B."/>
            <person name="Goodwin S."/>
            <person name="Spatafora J."/>
            <person name="Crous P."/>
            <person name="Grigoriev I."/>
        </authorList>
    </citation>
    <scope>NUCLEOTIDE SEQUENCE</scope>
    <source>
        <strain evidence="1">CBS 262.69</strain>
    </source>
</reference>
<dbReference type="AlphaFoldDB" id="A0A6G1HSU7"/>
<evidence type="ECO:0000313" key="2">
    <source>
        <dbReference type="Proteomes" id="UP000799640"/>
    </source>
</evidence>
<proteinExistence type="predicted"/>